<protein>
    <submittedName>
        <fullName evidence="3">Enoyl-CoA hydratase</fullName>
    </submittedName>
</protein>
<dbReference type="AlphaFoldDB" id="A0A292YJ34"/>
<dbReference type="OrthoDB" id="9775794at2"/>
<sequence length="261" mass="28675">MYKTILFEKSNQMAIIALNRPEVMNAFNVEMHEEVYDALNKAAEDVDVRCIVFRGNGKGFSSGADLKSISREDVASLDHGTYLKNTYNRLLLRMAEIEKPIIGALHGPVFGAGLGVALACDLRIAAASSSYSMAFIKIGLIPDAGSHFFLPRIVGLSRAMELAMLGDTLTSEEALRLGLVNKVVPDEEFEQAAQAYAFRLAQSPTQALGLIKKNMYMSFESDLATVLEAEVRGQSICGRSRDHQEGVTAFFEKRRPNFTGK</sequence>
<gene>
    <name evidence="3" type="ORF">EFBL_0114</name>
</gene>
<dbReference type="GO" id="GO:0003824">
    <property type="term" value="F:catalytic activity"/>
    <property type="evidence" value="ECO:0007669"/>
    <property type="project" value="InterPro"/>
</dbReference>
<dbReference type="SUPFAM" id="SSF52096">
    <property type="entry name" value="ClpP/crotonase"/>
    <property type="match status" value="1"/>
</dbReference>
<evidence type="ECO:0000313" key="4">
    <source>
        <dbReference type="Proteomes" id="UP000217785"/>
    </source>
</evidence>
<comment type="caution">
    <text evidence="3">The sequence shown here is derived from an EMBL/GenBank/DDBJ whole genome shotgun (WGS) entry which is preliminary data.</text>
</comment>
<dbReference type="RefSeq" id="WP_096180194.1">
    <property type="nucleotide sequence ID" value="NZ_BDUF01000003.1"/>
</dbReference>
<accession>A0A292YJ34</accession>
<evidence type="ECO:0000256" key="2">
    <source>
        <dbReference type="RuleBase" id="RU003707"/>
    </source>
</evidence>
<dbReference type="InterPro" id="IPR001753">
    <property type="entry name" value="Enoyl-CoA_hydra/iso"/>
</dbReference>
<proteinExistence type="inferred from homology"/>
<reference evidence="4" key="1">
    <citation type="submission" date="2017-07" db="EMBL/GenBank/DDBJ databases">
        <title>Draft genome sequence of Effusibacillus lacus strain skLN1.</title>
        <authorList>
            <person name="Watanabe M."/>
            <person name="Kojima H."/>
            <person name="Fukui M."/>
        </authorList>
    </citation>
    <scope>NUCLEOTIDE SEQUENCE [LARGE SCALE GENOMIC DNA]</scope>
    <source>
        <strain evidence="4">skLN1</strain>
    </source>
</reference>
<comment type="similarity">
    <text evidence="1 2">Belongs to the enoyl-CoA hydratase/isomerase family.</text>
</comment>
<name>A0A292YJ34_9BACL</name>
<dbReference type="PANTHER" id="PTHR43684">
    <property type="match status" value="1"/>
</dbReference>
<dbReference type="InterPro" id="IPR029045">
    <property type="entry name" value="ClpP/crotonase-like_dom_sf"/>
</dbReference>
<dbReference type="Gene3D" id="3.90.226.10">
    <property type="entry name" value="2-enoyl-CoA Hydratase, Chain A, domain 1"/>
    <property type="match status" value="1"/>
</dbReference>
<dbReference type="PANTHER" id="PTHR43684:SF4">
    <property type="entry name" value="ENOYL-COA HYDRATASE_ISOMERASE FAMILY PROTEIN (AFU_ORTHOLOGUE AFUA_1G01890)"/>
    <property type="match status" value="1"/>
</dbReference>
<keyword evidence="4" id="KW-1185">Reference proteome</keyword>
<dbReference type="InterPro" id="IPR051053">
    <property type="entry name" value="ECH/Chromodomain_protein"/>
</dbReference>
<evidence type="ECO:0000313" key="3">
    <source>
        <dbReference type="EMBL" id="GAX88505.1"/>
    </source>
</evidence>
<dbReference type="CDD" id="cd06558">
    <property type="entry name" value="crotonase-like"/>
    <property type="match status" value="1"/>
</dbReference>
<dbReference type="Gene3D" id="1.10.12.10">
    <property type="entry name" value="Lyase 2-enoyl-coa Hydratase, Chain A, domain 2"/>
    <property type="match status" value="1"/>
</dbReference>
<dbReference type="InterPro" id="IPR014748">
    <property type="entry name" value="Enoyl-CoA_hydra_C"/>
</dbReference>
<dbReference type="Pfam" id="PF00378">
    <property type="entry name" value="ECH_1"/>
    <property type="match status" value="1"/>
</dbReference>
<dbReference type="PROSITE" id="PS00166">
    <property type="entry name" value="ENOYL_COA_HYDRATASE"/>
    <property type="match status" value="1"/>
</dbReference>
<organism evidence="3 4">
    <name type="scientific">Effusibacillus lacus</name>
    <dbReference type="NCBI Taxonomy" id="1348429"/>
    <lineage>
        <taxon>Bacteria</taxon>
        <taxon>Bacillati</taxon>
        <taxon>Bacillota</taxon>
        <taxon>Bacilli</taxon>
        <taxon>Bacillales</taxon>
        <taxon>Alicyclobacillaceae</taxon>
        <taxon>Effusibacillus</taxon>
    </lineage>
</organism>
<dbReference type="Proteomes" id="UP000217785">
    <property type="component" value="Unassembled WGS sequence"/>
</dbReference>
<evidence type="ECO:0000256" key="1">
    <source>
        <dbReference type="ARBA" id="ARBA00005254"/>
    </source>
</evidence>
<dbReference type="EMBL" id="BDUF01000003">
    <property type="protein sequence ID" value="GAX88505.1"/>
    <property type="molecule type" value="Genomic_DNA"/>
</dbReference>
<dbReference type="InterPro" id="IPR018376">
    <property type="entry name" value="Enoyl-CoA_hyd/isom_CS"/>
</dbReference>